<dbReference type="STRING" id="941907.SAMN06295910_1011"/>
<accession>A0A1X7G210</accession>
<proteinExistence type="predicted"/>
<protein>
    <submittedName>
        <fullName evidence="1">CDP-glycerol glycerophosphotransferase, TagB/SpsB family</fullName>
    </submittedName>
</protein>
<dbReference type="AlphaFoldDB" id="A0A1X7G210"/>
<reference evidence="2" key="1">
    <citation type="submission" date="2017-04" db="EMBL/GenBank/DDBJ databases">
        <authorList>
            <person name="Varghese N."/>
            <person name="Submissions S."/>
        </authorList>
    </citation>
    <scope>NUCLEOTIDE SEQUENCE [LARGE SCALE GENOMIC DNA]</scope>
    <source>
        <strain evidence="2">Dd16</strain>
    </source>
</reference>
<gene>
    <name evidence="1" type="ORF">SAMN06295910_1011</name>
</gene>
<dbReference type="Gene3D" id="3.40.50.12580">
    <property type="match status" value="1"/>
</dbReference>
<dbReference type="EMBL" id="LT840185">
    <property type="protein sequence ID" value="SMF62604.1"/>
    <property type="molecule type" value="Genomic_DNA"/>
</dbReference>
<dbReference type="GO" id="GO:0016740">
    <property type="term" value="F:transferase activity"/>
    <property type="evidence" value="ECO:0007669"/>
    <property type="project" value="UniProtKB-KW"/>
</dbReference>
<dbReference type="InterPro" id="IPR043148">
    <property type="entry name" value="TagF_C"/>
</dbReference>
<organism evidence="1 2">
    <name type="scientific">Allosphingosinicella indica</name>
    <dbReference type="NCBI Taxonomy" id="941907"/>
    <lineage>
        <taxon>Bacteria</taxon>
        <taxon>Pseudomonadati</taxon>
        <taxon>Pseudomonadota</taxon>
        <taxon>Alphaproteobacteria</taxon>
        <taxon>Sphingomonadales</taxon>
        <taxon>Sphingomonadaceae</taxon>
        <taxon>Allosphingosinicella</taxon>
    </lineage>
</organism>
<dbReference type="OrthoDB" id="8437129at2"/>
<sequence>MKRVGFLFNHDAAHQAAHIAGIAGALATTRTDIQTLALYSRPMLRDTVEAIVGADAAAKIEWVHIRPGPAARLAAPALDRLLPFTRLTALRDNLDLFATLDALVSTERTCLLVKRRLNARSPKIVYVPHGAGDRNVAYHPEKAGFDLFLVSGRKYVDAATRAGLLGPDNWRIIGYPKFDAVLEGRPRPRLFDNGRPAFLYNPHFDPELSSWYDFGPDLIRWFAAHPDVGNLVVAPHVMLFRKKLHYSLELKRLRIRPPIPAEASAPNILVDTGSPRLFDMHYTLGADVYIGDVSSQVYEFLAIPRACYFLDSHDGRARGGENYRFWSLGRVAGSVAELGAMLSGWREDADRFEGVQREQFGFSIDLGDCPASIRGAEAIADYLGA</sequence>
<dbReference type="Proteomes" id="UP000192934">
    <property type="component" value="Chromosome I"/>
</dbReference>
<dbReference type="RefSeq" id="WP_085217797.1">
    <property type="nucleotide sequence ID" value="NZ_LT840185.1"/>
</dbReference>
<name>A0A1X7G210_9SPHN</name>
<keyword evidence="2" id="KW-1185">Reference proteome</keyword>
<keyword evidence="1" id="KW-0808">Transferase</keyword>
<evidence type="ECO:0000313" key="2">
    <source>
        <dbReference type="Proteomes" id="UP000192934"/>
    </source>
</evidence>
<evidence type="ECO:0000313" key="1">
    <source>
        <dbReference type="EMBL" id="SMF62604.1"/>
    </source>
</evidence>